<evidence type="ECO:0000313" key="6">
    <source>
        <dbReference type="Proteomes" id="UP000195953"/>
    </source>
</evidence>
<evidence type="ECO:0000259" key="2">
    <source>
        <dbReference type="Pfam" id="PF20249"/>
    </source>
</evidence>
<organism evidence="4 6">
    <name type="scientific">Xanthomonas fragariae</name>
    <dbReference type="NCBI Taxonomy" id="48664"/>
    <lineage>
        <taxon>Bacteria</taxon>
        <taxon>Pseudomonadati</taxon>
        <taxon>Pseudomonadota</taxon>
        <taxon>Gammaproteobacteria</taxon>
        <taxon>Lysobacterales</taxon>
        <taxon>Lysobacteraceae</taxon>
        <taxon>Xanthomonas</taxon>
    </lineage>
</organism>
<dbReference type="Pfam" id="PF20249">
    <property type="entry name" value="VasX_N"/>
    <property type="match status" value="1"/>
</dbReference>
<dbReference type="InterPro" id="IPR046864">
    <property type="entry name" value="VasX_N"/>
</dbReference>
<dbReference type="RefSeq" id="WP_082244253.1">
    <property type="nucleotide sequence ID" value="NZ_CP016830.1"/>
</dbReference>
<dbReference type="AlphaFoldDB" id="A0A1Y6HRD2"/>
<dbReference type="CDD" id="cd20707">
    <property type="entry name" value="MIX_III"/>
    <property type="match status" value="1"/>
</dbReference>
<dbReference type="EMBL" id="LT853882">
    <property type="protein sequence ID" value="SMQ98124.1"/>
    <property type="molecule type" value="Genomic_DNA"/>
</dbReference>
<evidence type="ECO:0000313" key="3">
    <source>
        <dbReference type="EMBL" id="SMQ98124.1"/>
    </source>
</evidence>
<sequence>MSGNDYTSSSLGTPGGPGDAQVGVNTRDARGAPVTELPSMTVRPEAGNDVPCDVCRSTGLAIVPVRHAVVPASCPGAGISPLEKGRGCSVNVSGAGYDYALRTLRQGMVYVYYEQSGPYGPDFWECYAVAENGTLWRQPSADAAQPIVGGGLPACKRESHQARRMEFIVIQRPELCGNVWIAFSQHRLTPDTLDRYASDTSLRGERMQRIEPKKWVASPAASGDTAPVSGPQTLKSVMEYRSFALNMSEPSELPHHAKPRPISTKNGSNYGYSAAVLSSNATRYPWSLRNVQQQGDATPDMALQDAYDHLLGASHSGGSKQNRKQYTPMLLALWDAVGIVHELNGYRNDVLGHMARYNQERAFEFNALEHIEEIDVLLQHNAGVLSARYAQAGRDRLNEILEENAGSNHPGVEVLRSLDSDALWNGLPRAMLGAYQRDATKQWNEKYKPKIDWDRLNAFKAASQQFATAAVQLLEKRSLALKDWLNSPLLQATLEDYDGKSLSCGIAFENVITDAVEGLAMDAQGRIVLVEFARNLDVTSRGCLLWRTVALNQTDAREELKDVLSEAETQLNAVLAGAGAAWTTFTQVASKLKKFLGYYKQMEKVAKEVVPTSAINRKFQESGVDRFMVSTGAFLLNRFPLKGVQDTIGNALARYVLKVRALMDPAEASNLIQLEASQAPEVRRYFAERVAYYQSQPRQQNSAMTLALADIETHKGRQMLVARWQNAAEKSSNAVRMAGLTGFLELINFINLMAKQDKQAKDYGSLIASGASLASTYVSVASVVGEDFYGDISRTVAKTKALGGWLGGFGTYIGVYYDFSDVAVNSKKGNLALATLGLFKGIAGVFTGGAQFVTALAYSAPVVQRVLGRGRVVTALEGIQAGIRVAAQEVSKKAVGEVLGHSERVLATQGMRRLGLLILRLGALEVTLVLSAIEVLVWALTPNALEKWCEANCFGRVQEGSFLGFGASEPQYKTKKEQEDAFQQSLGEIGVGVA</sequence>
<protein>
    <submittedName>
        <fullName evidence="4">Rhs element Vgr protein</fullName>
    </submittedName>
</protein>
<dbReference type="EMBL" id="LT853885">
    <property type="protein sequence ID" value="SMR04412.1"/>
    <property type="molecule type" value="Genomic_DNA"/>
</dbReference>
<reference evidence="4 6" key="1">
    <citation type="submission" date="2017-05" db="EMBL/GenBank/DDBJ databases">
        <authorList>
            <person name="Song R."/>
            <person name="Chenine A.L."/>
            <person name="Ruprecht R.M."/>
        </authorList>
    </citation>
    <scope>NUCLEOTIDE SEQUENCE [LARGE SCALE GENOMIC DNA]</scope>
    <source>
        <strain evidence="4">PD5205</strain>
    </source>
</reference>
<dbReference type="eggNOG" id="COG0287">
    <property type="taxonomic scope" value="Bacteria"/>
</dbReference>
<feature type="domain" description="Toxin VasX N-terminal region" evidence="2">
    <location>
        <begin position="52"/>
        <end position="216"/>
    </location>
</feature>
<evidence type="ECO:0000313" key="5">
    <source>
        <dbReference type="Proteomes" id="UP000195877"/>
    </source>
</evidence>
<keyword evidence="5" id="KW-1185">Reference proteome</keyword>
<reference evidence="3 5" key="2">
    <citation type="submission" date="2017-05" db="EMBL/GenBank/DDBJ databases">
        <authorList>
            <person name="Blom J."/>
        </authorList>
    </citation>
    <scope>NUCLEOTIDE SEQUENCE [LARGE SCALE GENOMIC DNA]</scope>
    <source>
        <strain evidence="3">PD885</strain>
    </source>
</reference>
<feature type="region of interest" description="Disordered" evidence="1">
    <location>
        <begin position="1"/>
        <end position="25"/>
    </location>
</feature>
<dbReference type="Proteomes" id="UP000195877">
    <property type="component" value="Chromosome 1"/>
</dbReference>
<proteinExistence type="predicted"/>
<dbReference type="STRING" id="48664.BER92_15205"/>
<accession>A0A1Y6HRD2</accession>
<evidence type="ECO:0000313" key="4">
    <source>
        <dbReference type="EMBL" id="SMR04412.1"/>
    </source>
</evidence>
<dbReference type="InterPro" id="IPR048126">
    <property type="entry name" value="Toxin_VasX"/>
</dbReference>
<gene>
    <name evidence="4" type="ORF">PD5205_03130</name>
    <name evidence="3" type="ORF">PD885_00865</name>
</gene>
<dbReference type="OrthoDB" id="8664525at2"/>
<name>A0A1Y6HRD2_9XANT</name>
<dbReference type="GeneID" id="61893294"/>
<dbReference type="NCBIfam" id="NF041559">
    <property type="entry name" value="BTH_I2691_fam"/>
    <property type="match status" value="1"/>
</dbReference>
<dbReference type="Proteomes" id="UP000195953">
    <property type="component" value="Chromosome 1"/>
</dbReference>
<evidence type="ECO:0000256" key="1">
    <source>
        <dbReference type="SAM" id="MobiDB-lite"/>
    </source>
</evidence>